<protein>
    <submittedName>
        <fullName evidence="5">Aspartate carbamoyltransferase</fullName>
        <ecNumber evidence="5">2.1.3.2</ecNumber>
    </submittedName>
</protein>
<name>A0A517MYW1_9BACT</name>
<evidence type="ECO:0000256" key="1">
    <source>
        <dbReference type="ARBA" id="ARBA00022679"/>
    </source>
</evidence>
<feature type="domain" description="Aspartate/ornithine carbamoyltransferase carbamoyl-P binding" evidence="4">
    <location>
        <begin position="43"/>
        <end position="197"/>
    </location>
</feature>
<dbReference type="GO" id="GO:0016597">
    <property type="term" value="F:amino acid binding"/>
    <property type="evidence" value="ECO:0007669"/>
    <property type="project" value="InterPro"/>
</dbReference>
<gene>
    <name evidence="5" type="primary">pyrB</name>
    <name evidence="5" type="ORF">HG15A2_34110</name>
</gene>
<dbReference type="Proteomes" id="UP000319852">
    <property type="component" value="Chromosome"/>
</dbReference>
<dbReference type="KEGG" id="amob:HG15A2_34110"/>
<evidence type="ECO:0000313" key="6">
    <source>
        <dbReference type="Proteomes" id="UP000319852"/>
    </source>
</evidence>
<evidence type="ECO:0000313" key="5">
    <source>
        <dbReference type="EMBL" id="QDT00076.1"/>
    </source>
</evidence>
<sequence length="425" mass="48668">MSQKPSPNPQPTRDELDLLLYQSRIDRPVRMKIPELNREDRPRHVIFGRQFSVDMLESVASTADEIRQISKSREGQDFLINLLHHKRAMLYFTQPSTRTFLSFMSACQILGITCNEVRNPATSSETKGETRFDSLRMFSSYFDLIIMRSPVARLAESCAYLMNDLETSGNRSVPIINAGSGADQHPTQALLDVYTLQRTFQFTDPRDSPISTRFEQLVRDYPSLCKGLSGKVYAFCGDIGRGRTVRSLATLLAHYKNVTLAFVSPDHPKLVMGDDLRQHLQNCNVQILEVDSLEAPLEGKPLIEQLDALYMTRIQNEHNNQEDEAAFAQIDFGRYKLTTGLVARMKRYAPILHPFPRDQHFKEIPTEIDDDPRAMYFRQARNGMWARASLLAHVFSVEHQISRFFRDQYGDWQGTAGTLEARLAR</sequence>
<dbReference type="Pfam" id="PF00185">
    <property type="entry name" value="OTCace"/>
    <property type="match status" value="1"/>
</dbReference>
<dbReference type="EMBL" id="CP036263">
    <property type="protein sequence ID" value="QDT00076.1"/>
    <property type="molecule type" value="Genomic_DNA"/>
</dbReference>
<dbReference type="InterPro" id="IPR006132">
    <property type="entry name" value="Asp/Orn_carbamoyltranf_P-bd"/>
</dbReference>
<dbReference type="Gene3D" id="3.40.50.1370">
    <property type="entry name" value="Aspartate/ornithine carbamoyltransferase"/>
    <property type="match status" value="2"/>
</dbReference>
<evidence type="ECO:0000256" key="2">
    <source>
        <dbReference type="RuleBase" id="RU003634"/>
    </source>
</evidence>
<dbReference type="PRINTS" id="PR00101">
    <property type="entry name" value="ATCASE"/>
</dbReference>
<keyword evidence="1 2" id="KW-0808">Transferase</keyword>
<feature type="domain" description="Aspartate/ornithine carbamoyltransferase Asp/Orn-binding" evidence="3">
    <location>
        <begin position="230"/>
        <end position="393"/>
    </location>
</feature>
<dbReference type="UniPathway" id="UPA00070">
    <property type="reaction ID" value="UER00116"/>
</dbReference>
<dbReference type="PRINTS" id="PR00100">
    <property type="entry name" value="AOTCASE"/>
</dbReference>
<dbReference type="GO" id="GO:0004070">
    <property type="term" value="F:aspartate carbamoyltransferase activity"/>
    <property type="evidence" value="ECO:0007669"/>
    <property type="project" value="UniProtKB-EC"/>
</dbReference>
<dbReference type="InterPro" id="IPR006130">
    <property type="entry name" value="Asp/Orn_carbamoylTrfase"/>
</dbReference>
<dbReference type="PANTHER" id="PTHR45753:SF6">
    <property type="entry name" value="ASPARTATE CARBAMOYLTRANSFERASE"/>
    <property type="match status" value="1"/>
</dbReference>
<organism evidence="5 6">
    <name type="scientific">Adhaeretor mobilis</name>
    <dbReference type="NCBI Taxonomy" id="1930276"/>
    <lineage>
        <taxon>Bacteria</taxon>
        <taxon>Pseudomonadati</taxon>
        <taxon>Planctomycetota</taxon>
        <taxon>Planctomycetia</taxon>
        <taxon>Pirellulales</taxon>
        <taxon>Lacipirellulaceae</taxon>
        <taxon>Adhaeretor</taxon>
    </lineage>
</organism>
<reference evidence="5 6" key="1">
    <citation type="submission" date="2019-02" db="EMBL/GenBank/DDBJ databases">
        <title>Deep-cultivation of Planctomycetes and their phenomic and genomic characterization uncovers novel biology.</title>
        <authorList>
            <person name="Wiegand S."/>
            <person name="Jogler M."/>
            <person name="Boedeker C."/>
            <person name="Pinto D."/>
            <person name="Vollmers J."/>
            <person name="Rivas-Marin E."/>
            <person name="Kohn T."/>
            <person name="Peeters S.H."/>
            <person name="Heuer A."/>
            <person name="Rast P."/>
            <person name="Oberbeckmann S."/>
            <person name="Bunk B."/>
            <person name="Jeske O."/>
            <person name="Meyerdierks A."/>
            <person name="Storesund J.E."/>
            <person name="Kallscheuer N."/>
            <person name="Luecker S."/>
            <person name="Lage O.M."/>
            <person name="Pohl T."/>
            <person name="Merkel B.J."/>
            <person name="Hornburger P."/>
            <person name="Mueller R.-W."/>
            <person name="Bruemmer F."/>
            <person name="Labrenz M."/>
            <person name="Spormann A.M."/>
            <person name="Op den Camp H."/>
            <person name="Overmann J."/>
            <person name="Amann R."/>
            <person name="Jetten M.S.M."/>
            <person name="Mascher T."/>
            <person name="Medema M.H."/>
            <person name="Devos D.P."/>
            <person name="Kaster A.-K."/>
            <person name="Ovreas L."/>
            <person name="Rohde M."/>
            <person name="Galperin M.Y."/>
            <person name="Jogler C."/>
        </authorList>
    </citation>
    <scope>NUCLEOTIDE SEQUENCE [LARGE SCALE GENOMIC DNA]</scope>
    <source>
        <strain evidence="5 6">HG15A2</strain>
    </source>
</reference>
<keyword evidence="6" id="KW-1185">Reference proteome</keyword>
<dbReference type="PANTHER" id="PTHR45753">
    <property type="entry name" value="ORNITHINE CARBAMOYLTRANSFERASE, MITOCHONDRIAL"/>
    <property type="match status" value="1"/>
</dbReference>
<dbReference type="InterPro" id="IPR036901">
    <property type="entry name" value="Asp/Orn_carbamoylTrfase_sf"/>
</dbReference>
<dbReference type="AlphaFoldDB" id="A0A517MYW1"/>
<dbReference type="Pfam" id="PF02729">
    <property type="entry name" value="OTCace_N"/>
    <property type="match status" value="1"/>
</dbReference>
<evidence type="ECO:0000259" key="3">
    <source>
        <dbReference type="Pfam" id="PF00185"/>
    </source>
</evidence>
<dbReference type="InterPro" id="IPR006131">
    <property type="entry name" value="Asp_carbamoyltransf_Asp/Orn-bd"/>
</dbReference>
<dbReference type="OrthoDB" id="9802587at2"/>
<dbReference type="EC" id="2.1.3.2" evidence="5"/>
<dbReference type="RefSeq" id="WP_145061319.1">
    <property type="nucleotide sequence ID" value="NZ_CP036263.1"/>
</dbReference>
<accession>A0A517MYW1</accession>
<dbReference type="GO" id="GO:0044205">
    <property type="term" value="P:'de novo' UMP biosynthetic process"/>
    <property type="evidence" value="ECO:0007669"/>
    <property type="project" value="UniProtKB-UniPathway"/>
</dbReference>
<proteinExistence type="inferred from homology"/>
<evidence type="ECO:0000259" key="4">
    <source>
        <dbReference type="Pfam" id="PF02729"/>
    </source>
</evidence>
<dbReference type="GO" id="GO:0006520">
    <property type="term" value="P:amino acid metabolic process"/>
    <property type="evidence" value="ECO:0007669"/>
    <property type="project" value="InterPro"/>
</dbReference>
<dbReference type="SUPFAM" id="SSF53671">
    <property type="entry name" value="Aspartate/ornithine carbamoyltransferase"/>
    <property type="match status" value="1"/>
</dbReference>
<comment type="similarity">
    <text evidence="2">Belongs to the aspartate/ornithine carbamoyltransferase superfamily.</text>
</comment>